<name>A0AAV5MLB3_9ROSI</name>
<dbReference type="Proteomes" id="UP001054252">
    <property type="component" value="Unassembled WGS sequence"/>
</dbReference>
<feature type="compositionally biased region" description="Polar residues" evidence="1">
    <location>
        <begin position="505"/>
        <end position="514"/>
    </location>
</feature>
<evidence type="ECO:0000313" key="2">
    <source>
        <dbReference type="EMBL" id="GKV50355.1"/>
    </source>
</evidence>
<accession>A0AAV5MLB3</accession>
<comment type="caution">
    <text evidence="2">The sequence shown here is derived from an EMBL/GenBank/DDBJ whole genome shotgun (WGS) entry which is preliminary data.</text>
</comment>
<gene>
    <name evidence="2" type="ORF">SLEP1_g57063</name>
</gene>
<feature type="region of interest" description="Disordered" evidence="1">
    <location>
        <begin position="147"/>
        <end position="169"/>
    </location>
</feature>
<feature type="compositionally biased region" description="Basic and acidic residues" evidence="1">
    <location>
        <begin position="151"/>
        <end position="165"/>
    </location>
</feature>
<proteinExistence type="predicted"/>
<evidence type="ECO:0008006" key="4">
    <source>
        <dbReference type="Google" id="ProtNLM"/>
    </source>
</evidence>
<dbReference type="PANTHER" id="PTHR34427:SF5">
    <property type="entry name" value="DUF4283 DOMAIN-CONTAINING PROTEIN"/>
    <property type="match status" value="1"/>
</dbReference>
<organism evidence="2 3">
    <name type="scientific">Rubroshorea leprosula</name>
    <dbReference type="NCBI Taxonomy" id="152421"/>
    <lineage>
        <taxon>Eukaryota</taxon>
        <taxon>Viridiplantae</taxon>
        <taxon>Streptophyta</taxon>
        <taxon>Embryophyta</taxon>
        <taxon>Tracheophyta</taxon>
        <taxon>Spermatophyta</taxon>
        <taxon>Magnoliopsida</taxon>
        <taxon>eudicotyledons</taxon>
        <taxon>Gunneridae</taxon>
        <taxon>Pentapetalae</taxon>
        <taxon>rosids</taxon>
        <taxon>malvids</taxon>
        <taxon>Malvales</taxon>
        <taxon>Dipterocarpaceae</taxon>
        <taxon>Rubroshorea</taxon>
    </lineage>
</organism>
<sequence length="648" mass="73508">MGNKSLDAMEFARGDRRHGNGKAATGFKDFANRLPAYDKGLLKQCVSYHFINFPEEWGAKELFYFIRKTVKAGRLWDIFIPSKRDRRGNIYGFARFLDVREEQEMKKQLESIRIGNKRVIFNPAVEKGEEKRRWQAKSVEEVRWKSSKKRTGYEESTKDEEENRKAPKMTYAQSLLQQKEKANISDIDLKGPTPSEARNYRRNSSRAMAKATVPGGFKYKKVIEIKGTEETEENLMKCAVGVALSPSIISNLPDIFFNEGFPSIKITPMGGNLVLIEEEYPECIKELVDGNLQWVSSYFERIKYWSPTDIAEERFVWVRIQGLPLHAWTEESLTTIGNHVGKSVKVDEHTLSKECLDVARILVSTKSKTGINEEFLLKVKNNSYNITLVEENWRADPWWLNKIDNSSVDSEVSSTAFNFGDDSGELDGNFSNGQEEEEIQTPFKNVNGINYPDKLCVSKIVVEGCKDNGDVLSNHIQGKQREERANGSQTSFNRTPASDEGVVQETAQSKSPPASKNKAHSAEGKSEADQQEECGLKMLNSPIKSPKIPEEMRAETTMLVTGTRRGRRRRAVLQLVSLDSTSPKGSISDSDIMCNNKRIKEGLVLNEAKKTLEFGGNLGIEISNREEQIVERFSQMEERDRRGHAQQQ</sequence>
<reference evidence="2 3" key="1">
    <citation type="journal article" date="2021" name="Commun. Biol.">
        <title>The genome of Shorea leprosula (Dipterocarpaceae) highlights the ecological relevance of drought in aseasonal tropical rainforests.</title>
        <authorList>
            <person name="Ng K.K.S."/>
            <person name="Kobayashi M.J."/>
            <person name="Fawcett J.A."/>
            <person name="Hatakeyama M."/>
            <person name="Paape T."/>
            <person name="Ng C.H."/>
            <person name="Ang C.C."/>
            <person name="Tnah L.H."/>
            <person name="Lee C.T."/>
            <person name="Nishiyama T."/>
            <person name="Sese J."/>
            <person name="O'Brien M.J."/>
            <person name="Copetti D."/>
            <person name="Mohd Noor M.I."/>
            <person name="Ong R.C."/>
            <person name="Putra M."/>
            <person name="Sireger I.Z."/>
            <person name="Indrioko S."/>
            <person name="Kosugi Y."/>
            <person name="Izuno A."/>
            <person name="Isagi Y."/>
            <person name="Lee S.L."/>
            <person name="Shimizu K.K."/>
        </authorList>
    </citation>
    <scope>NUCLEOTIDE SEQUENCE [LARGE SCALE GENOMIC DNA]</scope>
    <source>
        <strain evidence="2">214</strain>
    </source>
</reference>
<keyword evidence="3" id="KW-1185">Reference proteome</keyword>
<feature type="region of interest" description="Disordered" evidence="1">
    <location>
        <begin position="472"/>
        <end position="531"/>
    </location>
</feature>
<dbReference type="AlphaFoldDB" id="A0AAV5MLB3"/>
<feature type="compositionally biased region" description="Polar residues" evidence="1">
    <location>
        <begin position="486"/>
        <end position="496"/>
    </location>
</feature>
<evidence type="ECO:0000256" key="1">
    <source>
        <dbReference type="SAM" id="MobiDB-lite"/>
    </source>
</evidence>
<dbReference type="PANTHER" id="PTHR34427">
    <property type="entry name" value="DUF4283 DOMAIN PROTEIN"/>
    <property type="match status" value="1"/>
</dbReference>
<dbReference type="EMBL" id="BPVZ01000359">
    <property type="protein sequence ID" value="GKV50355.1"/>
    <property type="molecule type" value="Genomic_DNA"/>
</dbReference>
<feature type="region of interest" description="Disordered" evidence="1">
    <location>
        <begin position="186"/>
        <end position="205"/>
    </location>
</feature>
<evidence type="ECO:0000313" key="3">
    <source>
        <dbReference type="Proteomes" id="UP001054252"/>
    </source>
</evidence>
<protein>
    <recommendedName>
        <fullName evidence="4">RRM domain-containing protein</fullName>
    </recommendedName>
</protein>